<dbReference type="GO" id="GO:0016874">
    <property type="term" value="F:ligase activity"/>
    <property type="evidence" value="ECO:0007669"/>
    <property type="project" value="UniProtKB-KW"/>
</dbReference>
<evidence type="ECO:0000259" key="7">
    <source>
        <dbReference type="PROSITE" id="PS51733"/>
    </source>
</evidence>
<dbReference type="PANTHER" id="PTHR12835:SF5">
    <property type="entry name" value="BIOTIN--PROTEIN LIGASE"/>
    <property type="match status" value="1"/>
</dbReference>
<dbReference type="InterPro" id="IPR045864">
    <property type="entry name" value="aa-tRNA-synth_II/BPL/LPL"/>
</dbReference>
<keyword evidence="2" id="KW-0547">Nucleotide-binding</keyword>
<evidence type="ECO:0000313" key="8">
    <source>
        <dbReference type="EMBL" id="GAA0393527.1"/>
    </source>
</evidence>
<keyword evidence="3" id="KW-0067">ATP-binding</keyword>
<keyword evidence="4" id="KW-0092">Biotin</keyword>
<evidence type="ECO:0000256" key="2">
    <source>
        <dbReference type="ARBA" id="ARBA00022741"/>
    </source>
</evidence>
<dbReference type="SUPFAM" id="SSF55681">
    <property type="entry name" value="Class II aaRS and biotin synthetases"/>
    <property type="match status" value="1"/>
</dbReference>
<evidence type="ECO:0000256" key="4">
    <source>
        <dbReference type="ARBA" id="ARBA00023267"/>
    </source>
</evidence>
<dbReference type="Gene3D" id="2.30.30.100">
    <property type="match status" value="1"/>
</dbReference>
<dbReference type="PANTHER" id="PTHR12835">
    <property type="entry name" value="BIOTIN PROTEIN LIGASE"/>
    <property type="match status" value="1"/>
</dbReference>
<gene>
    <name evidence="8" type="ORF">GCM10009093_20150</name>
</gene>
<dbReference type="Pfam" id="PF03099">
    <property type="entry name" value="BPL_LplA_LipB"/>
    <property type="match status" value="1"/>
</dbReference>
<organism evidence="8 9">
    <name type="scientific">Brevundimonas terrae</name>
    <dbReference type="NCBI Taxonomy" id="363631"/>
    <lineage>
        <taxon>Bacteria</taxon>
        <taxon>Pseudomonadati</taxon>
        <taxon>Pseudomonadota</taxon>
        <taxon>Alphaproteobacteria</taxon>
        <taxon>Caulobacterales</taxon>
        <taxon>Caulobacteraceae</taxon>
        <taxon>Brevundimonas</taxon>
    </lineage>
</organism>
<comment type="catalytic activity">
    <reaction evidence="6">
        <text>biotin + L-lysyl-[protein] + ATP = N(6)-biotinyl-L-lysyl-[protein] + AMP + diphosphate + H(+)</text>
        <dbReference type="Rhea" id="RHEA:11756"/>
        <dbReference type="Rhea" id="RHEA-COMP:9752"/>
        <dbReference type="Rhea" id="RHEA-COMP:10505"/>
        <dbReference type="ChEBI" id="CHEBI:15378"/>
        <dbReference type="ChEBI" id="CHEBI:29969"/>
        <dbReference type="ChEBI" id="CHEBI:30616"/>
        <dbReference type="ChEBI" id="CHEBI:33019"/>
        <dbReference type="ChEBI" id="CHEBI:57586"/>
        <dbReference type="ChEBI" id="CHEBI:83144"/>
        <dbReference type="ChEBI" id="CHEBI:456215"/>
        <dbReference type="EC" id="6.3.4.15"/>
    </reaction>
</comment>
<dbReference type="Gene3D" id="3.30.930.10">
    <property type="entry name" value="Bira Bifunctional Protein, Domain 2"/>
    <property type="match status" value="1"/>
</dbReference>
<dbReference type="InterPro" id="IPR008988">
    <property type="entry name" value="Transcriptional_repressor_C"/>
</dbReference>
<keyword evidence="9" id="KW-1185">Reference proteome</keyword>
<accession>A0ABP3I9Q5</accession>
<dbReference type="SUPFAM" id="SSF50037">
    <property type="entry name" value="C-terminal domain of transcriptional repressors"/>
    <property type="match status" value="1"/>
</dbReference>
<dbReference type="Pfam" id="PF02237">
    <property type="entry name" value="BPL_C"/>
    <property type="match status" value="1"/>
</dbReference>
<dbReference type="NCBIfam" id="TIGR00121">
    <property type="entry name" value="birA_ligase"/>
    <property type="match status" value="1"/>
</dbReference>
<dbReference type="EMBL" id="BAAAEJ010000007">
    <property type="protein sequence ID" value="GAA0393527.1"/>
    <property type="molecule type" value="Genomic_DNA"/>
</dbReference>
<evidence type="ECO:0000256" key="6">
    <source>
        <dbReference type="ARBA" id="ARBA00047846"/>
    </source>
</evidence>
<dbReference type="PROSITE" id="PS51733">
    <property type="entry name" value="BPL_LPL_CATALYTIC"/>
    <property type="match status" value="1"/>
</dbReference>
<reference evidence="9" key="1">
    <citation type="journal article" date="2019" name="Int. J. Syst. Evol. Microbiol.">
        <title>The Global Catalogue of Microorganisms (GCM) 10K type strain sequencing project: providing services to taxonomists for standard genome sequencing and annotation.</title>
        <authorList>
            <consortium name="The Broad Institute Genomics Platform"/>
            <consortium name="The Broad Institute Genome Sequencing Center for Infectious Disease"/>
            <person name="Wu L."/>
            <person name="Ma J."/>
        </authorList>
    </citation>
    <scope>NUCLEOTIDE SEQUENCE [LARGE SCALE GENOMIC DNA]</scope>
    <source>
        <strain evidence="9">JCM 13476</strain>
    </source>
</reference>
<evidence type="ECO:0000256" key="1">
    <source>
        <dbReference type="ARBA" id="ARBA00022598"/>
    </source>
</evidence>
<name>A0ABP3I9Q5_9CAUL</name>
<sequence>MAPVLILRETDSTNLEARRRAEEGEFGPLWIAAKHQTAGRARRGRGWDLDTGNLAQTLLLKLDKTPFEASQLTFVAALAVYDLVARYVPPSLLTIKWPNDVLLDGKKVSGILLESGSAPEGGLWLAVGIGVNLQAAPTGTERPATCVADHLGTGHIFAPTIEEAGQALAEIFDHWLVLWQTQGFDGVRQAWVSRTPGLFGPCIARLPNETLEGTANGIEPDGSLRLKLADGSVRIISAGDVFFGENG</sequence>
<dbReference type="InterPro" id="IPR004408">
    <property type="entry name" value="Biotin_CoA_COase_ligase"/>
</dbReference>
<dbReference type="Proteomes" id="UP001500791">
    <property type="component" value="Unassembled WGS sequence"/>
</dbReference>
<feature type="domain" description="BPL/LPL catalytic" evidence="7">
    <location>
        <begin position="1"/>
        <end position="180"/>
    </location>
</feature>
<evidence type="ECO:0000256" key="3">
    <source>
        <dbReference type="ARBA" id="ARBA00022840"/>
    </source>
</evidence>
<proteinExistence type="predicted"/>
<protein>
    <recommendedName>
        <fullName evidence="5">biotin--[biotin carboxyl-carrier protein] ligase</fullName>
        <ecNumber evidence="5">6.3.4.15</ecNumber>
    </recommendedName>
</protein>
<dbReference type="RefSeq" id="WP_167177334.1">
    <property type="nucleotide sequence ID" value="NZ_BAAAEJ010000007.1"/>
</dbReference>
<dbReference type="EC" id="6.3.4.15" evidence="5"/>
<comment type="caution">
    <text evidence="8">The sequence shown here is derived from an EMBL/GenBank/DDBJ whole genome shotgun (WGS) entry which is preliminary data.</text>
</comment>
<dbReference type="InterPro" id="IPR004143">
    <property type="entry name" value="BPL_LPL_catalytic"/>
</dbReference>
<evidence type="ECO:0000256" key="5">
    <source>
        <dbReference type="ARBA" id="ARBA00024227"/>
    </source>
</evidence>
<keyword evidence="1 8" id="KW-0436">Ligase</keyword>
<dbReference type="InterPro" id="IPR003142">
    <property type="entry name" value="BPL_C"/>
</dbReference>
<dbReference type="CDD" id="cd16442">
    <property type="entry name" value="BPL"/>
    <property type="match status" value="1"/>
</dbReference>
<evidence type="ECO:0000313" key="9">
    <source>
        <dbReference type="Proteomes" id="UP001500791"/>
    </source>
</evidence>